<dbReference type="GO" id="GO:0005737">
    <property type="term" value="C:cytoplasm"/>
    <property type="evidence" value="ECO:0007669"/>
    <property type="project" value="UniProtKB-SubCell"/>
</dbReference>
<dbReference type="InterPro" id="IPR052097">
    <property type="entry name" value="SET-MYND_domain_protein"/>
</dbReference>
<dbReference type="AlphaFoldDB" id="A0A0R3TVM5"/>
<reference evidence="10 11" key="2">
    <citation type="submission" date="2018-11" db="EMBL/GenBank/DDBJ databases">
        <authorList>
            <consortium name="Pathogen Informatics"/>
        </authorList>
    </citation>
    <scope>NUCLEOTIDE SEQUENCE [LARGE SCALE GENOMIC DNA]</scope>
</reference>
<dbReference type="InterPro" id="IPR001214">
    <property type="entry name" value="SET_dom"/>
</dbReference>
<keyword evidence="3" id="KW-0963">Cytoplasm</keyword>
<evidence type="ECO:0000256" key="4">
    <source>
        <dbReference type="ARBA" id="ARBA00022603"/>
    </source>
</evidence>
<accession>A0A0R3TVM5</accession>
<proteinExistence type="predicted"/>
<keyword evidence="5" id="KW-0808">Transferase</keyword>
<comment type="subcellular location">
    <subcellularLocation>
        <location evidence="2">Cytoplasm</location>
    </subcellularLocation>
    <subcellularLocation>
        <location evidence="1">Nucleus</location>
    </subcellularLocation>
</comment>
<dbReference type="PANTHER" id="PTHR46165:SF2">
    <property type="entry name" value="SET AND MYND DOMAIN-CONTAINING PROTEIN 4"/>
    <property type="match status" value="1"/>
</dbReference>
<dbReference type="InterPro" id="IPR011990">
    <property type="entry name" value="TPR-like_helical_dom_sf"/>
</dbReference>
<dbReference type="Gene3D" id="1.25.40.10">
    <property type="entry name" value="Tetratricopeptide repeat domain"/>
    <property type="match status" value="1"/>
</dbReference>
<dbReference type="Pfam" id="PF00856">
    <property type="entry name" value="SET"/>
    <property type="match status" value="1"/>
</dbReference>
<evidence type="ECO:0000256" key="6">
    <source>
        <dbReference type="ARBA" id="ARBA00022691"/>
    </source>
</evidence>
<keyword evidence="4" id="KW-0489">Methyltransferase</keyword>
<dbReference type="SUPFAM" id="SSF82199">
    <property type="entry name" value="SET domain"/>
    <property type="match status" value="1"/>
</dbReference>
<dbReference type="SMART" id="SM00317">
    <property type="entry name" value="SET"/>
    <property type="match status" value="1"/>
</dbReference>
<feature type="domain" description="SET" evidence="9">
    <location>
        <begin position="81"/>
        <end position="406"/>
    </location>
</feature>
<comment type="catalytic activity">
    <reaction evidence="8">
        <text>L-lysyl-[protein] + S-adenosyl-L-methionine = N(6)-methyl-L-lysyl-[protein] + S-adenosyl-L-homocysteine + H(+)</text>
        <dbReference type="Rhea" id="RHEA:51736"/>
        <dbReference type="Rhea" id="RHEA-COMP:9752"/>
        <dbReference type="Rhea" id="RHEA-COMP:13053"/>
        <dbReference type="ChEBI" id="CHEBI:15378"/>
        <dbReference type="ChEBI" id="CHEBI:29969"/>
        <dbReference type="ChEBI" id="CHEBI:57856"/>
        <dbReference type="ChEBI" id="CHEBI:59789"/>
        <dbReference type="ChEBI" id="CHEBI:61929"/>
    </reaction>
</comment>
<evidence type="ECO:0000256" key="1">
    <source>
        <dbReference type="ARBA" id="ARBA00004123"/>
    </source>
</evidence>
<sequence length="549" mass="62452">MKNYNIALSHLRKANKLLEHPDGEVLKKIILYEKYRSSKASKPTECWHNFCPEPPESLVERPEQKTKAETKTSGFPFVKIGPLQFENTNSERGWTVEARRNISVGEVILKEKPYVTVLTNPRTRNCYYCHKRCLGLQPCSECPYVGFCNEQCEENAKHVDSSNDTEPGRHAYECHGILPYLLIDQISSRQERDPSYTGCATTCHLAYRSIANTPQETLIDYITHSGRYKDYFRGHQAFETSTVVRKVLPPRRLMSTDYSSIAWLDPCTERRSRIELWQKTMAAVFLTYCLSISGYSMSWYGDDFYSAPDADVRPKIIPASWVAACILYHLQAFTINCQTNILLSSPTPKVTDAAVKQIATSVYPTYSLINHSCNPNAVLINTPQGGIFVFALHPIPKNSEVTVSYLHSCYSSPAIARRLELKYQYLFDCNCEACEGLWYEESLSKLVTLKCPKCENLFSFTEGVCTSCKSRRALKGYEKHVQKIHSLIKKCSNYLDSSPEDIVSATLSWGTIQNLCQPKGMAFTSIRTGYLNLMRQQCSNLVIEPFELK</sequence>
<evidence type="ECO:0000256" key="2">
    <source>
        <dbReference type="ARBA" id="ARBA00004496"/>
    </source>
</evidence>
<dbReference type="GO" id="GO:0008168">
    <property type="term" value="F:methyltransferase activity"/>
    <property type="evidence" value="ECO:0007669"/>
    <property type="project" value="UniProtKB-KW"/>
</dbReference>
<gene>
    <name evidence="10" type="ORF">HNAJ_LOCUS11871</name>
</gene>
<reference evidence="12" key="1">
    <citation type="submission" date="2017-02" db="UniProtKB">
        <authorList>
            <consortium name="WormBaseParasite"/>
        </authorList>
    </citation>
    <scope>IDENTIFICATION</scope>
</reference>
<dbReference type="OrthoDB" id="5945798at2759"/>
<dbReference type="PROSITE" id="PS50280">
    <property type="entry name" value="SET"/>
    <property type="match status" value="1"/>
</dbReference>
<evidence type="ECO:0000256" key="8">
    <source>
        <dbReference type="ARBA" id="ARBA00048985"/>
    </source>
</evidence>
<protein>
    <submittedName>
        <fullName evidence="12">SET domain-containing protein</fullName>
    </submittedName>
</protein>
<keyword evidence="7" id="KW-0539">Nucleus</keyword>
<dbReference type="EMBL" id="UZAE01013849">
    <property type="protein sequence ID" value="VDO11581.1"/>
    <property type="molecule type" value="Genomic_DNA"/>
</dbReference>
<evidence type="ECO:0000313" key="11">
    <source>
        <dbReference type="Proteomes" id="UP000278807"/>
    </source>
</evidence>
<evidence type="ECO:0000313" key="12">
    <source>
        <dbReference type="WBParaSite" id="HNAJ_0001188201-mRNA-1"/>
    </source>
</evidence>
<evidence type="ECO:0000313" key="10">
    <source>
        <dbReference type="EMBL" id="VDO11581.1"/>
    </source>
</evidence>
<name>A0A0R3TVM5_RODNA</name>
<dbReference type="PANTHER" id="PTHR46165">
    <property type="entry name" value="SET AND MYND DOMAIN-CONTAINING PROTEIN 4"/>
    <property type="match status" value="1"/>
</dbReference>
<dbReference type="CDD" id="cd10536">
    <property type="entry name" value="SET_SMYD4"/>
    <property type="match status" value="1"/>
</dbReference>
<dbReference type="InterPro" id="IPR046341">
    <property type="entry name" value="SET_dom_sf"/>
</dbReference>
<dbReference type="GO" id="GO:0042826">
    <property type="term" value="F:histone deacetylase binding"/>
    <property type="evidence" value="ECO:0007669"/>
    <property type="project" value="TreeGrafter"/>
</dbReference>
<dbReference type="Proteomes" id="UP000278807">
    <property type="component" value="Unassembled WGS sequence"/>
</dbReference>
<dbReference type="WBParaSite" id="HNAJ_0001188201-mRNA-1">
    <property type="protein sequence ID" value="HNAJ_0001188201-mRNA-1"/>
    <property type="gene ID" value="HNAJ_0001188201"/>
</dbReference>
<keyword evidence="11" id="KW-1185">Reference proteome</keyword>
<evidence type="ECO:0000256" key="3">
    <source>
        <dbReference type="ARBA" id="ARBA00022490"/>
    </source>
</evidence>
<dbReference type="Gene3D" id="2.170.270.10">
    <property type="entry name" value="SET domain"/>
    <property type="match status" value="1"/>
</dbReference>
<dbReference type="InterPro" id="IPR044421">
    <property type="entry name" value="SMYD4_SET"/>
</dbReference>
<evidence type="ECO:0000256" key="5">
    <source>
        <dbReference type="ARBA" id="ARBA00022679"/>
    </source>
</evidence>
<dbReference type="STRING" id="102285.A0A0R3TVM5"/>
<keyword evidence="6" id="KW-0949">S-adenosyl-L-methionine</keyword>
<organism evidence="12">
    <name type="scientific">Rodentolepis nana</name>
    <name type="common">Dwarf tapeworm</name>
    <name type="synonym">Hymenolepis nana</name>
    <dbReference type="NCBI Taxonomy" id="102285"/>
    <lineage>
        <taxon>Eukaryota</taxon>
        <taxon>Metazoa</taxon>
        <taxon>Spiralia</taxon>
        <taxon>Lophotrochozoa</taxon>
        <taxon>Platyhelminthes</taxon>
        <taxon>Cestoda</taxon>
        <taxon>Eucestoda</taxon>
        <taxon>Cyclophyllidea</taxon>
        <taxon>Hymenolepididae</taxon>
        <taxon>Rodentolepis</taxon>
    </lineage>
</organism>
<evidence type="ECO:0000256" key="7">
    <source>
        <dbReference type="ARBA" id="ARBA00023242"/>
    </source>
</evidence>
<evidence type="ECO:0000259" key="9">
    <source>
        <dbReference type="PROSITE" id="PS50280"/>
    </source>
</evidence>
<dbReference type="GO" id="GO:0005634">
    <property type="term" value="C:nucleus"/>
    <property type="evidence" value="ECO:0007669"/>
    <property type="project" value="UniProtKB-SubCell"/>
</dbReference>
<dbReference type="GO" id="GO:0032259">
    <property type="term" value="P:methylation"/>
    <property type="evidence" value="ECO:0007669"/>
    <property type="project" value="UniProtKB-KW"/>
</dbReference>